<keyword evidence="4" id="KW-0788">Thiol protease</keyword>
<accession>A0A7K8T0K0</accession>
<dbReference type="AlphaFoldDB" id="A0A7K8T0K0"/>
<evidence type="ECO:0000313" key="6">
    <source>
        <dbReference type="EMBL" id="NXF35907.1"/>
    </source>
</evidence>
<comment type="similarity">
    <text evidence="1">Belongs to the peptidase C48 family.</text>
</comment>
<dbReference type="PANTHER" id="PTHR12606">
    <property type="entry name" value="SENTRIN/SUMO-SPECIFIC PROTEASE"/>
    <property type="match status" value="1"/>
</dbReference>
<name>A0A7K8T0K0_9AVES</name>
<dbReference type="GO" id="GO:0016929">
    <property type="term" value="F:deSUMOylase activity"/>
    <property type="evidence" value="ECO:0007669"/>
    <property type="project" value="TreeGrafter"/>
</dbReference>
<dbReference type="GO" id="GO:0005634">
    <property type="term" value="C:nucleus"/>
    <property type="evidence" value="ECO:0007669"/>
    <property type="project" value="TreeGrafter"/>
</dbReference>
<dbReference type="GO" id="GO:0006508">
    <property type="term" value="P:proteolysis"/>
    <property type="evidence" value="ECO:0007669"/>
    <property type="project" value="UniProtKB-KW"/>
</dbReference>
<dbReference type="EMBL" id="VWZB01000475">
    <property type="protein sequence ID" value="NXF35907.1"/>
    <property type="molecule type" value="Genomic_DNA"/>
</dbReference>
<gene>
    <name evidence="6" type="primary">Senp2</name>
    <name evidence="6" type="ORF">NYCBRA_R02293</name>
</gene>
<dbReference type="Pfam" id="PF02902">
    <property type="entry name" value="Peptidase_C48"/>
    <property type="match status" value="1"/>
</dbReference>
<evidence type="ECO:0000313" key="7">
    <source>
        <dbReference type="Proteomes" id="UP000538472"/>
    </source>
</evidence>
<dbReference type="FunFam" id="3.40.395.10:FF:000001">
    <property type="entry name" value="Sentrin-specific protease 1"/>
    <property type="match status" value="1"/>
</dbReference>
<dbReference type="PANTHER" id="PTHR12606:SF11">
    <property type="entry name" value="SENTRIN-SPECIFIC PROTEASE 2"/>
    <property type="match status" value="1"/>
</dbReference>
<sequence length="227" mass="26685">SPFNCSFQAMEREVDAALGQGSPSEVLSSAFKLEVTRESMCTLRNFQWLDDEVINFYMKLLMERSNKEGYPKVHVFSTFFYPKLISAGYDAVRRWTRGVDLFSCDVILVPVHMREHWTLVVIDTREKTVKSFDSLGISGDWSCEVLFLYLQEESRKKRNVELTVSEWTLHSMEPDEIPQQYNTSDCGVFVCKYADYLSQDKPLTFSQIHMPYFRRRMVWEIIHQQLL</sequence>
<dbReference type="SUPFAM" id="SSF54001">
    <property type="entry name" value="Cysteine proteinases"/>
    <property type="match status" value="1"/>
</dbReference>
<keyword evidence="7" id="KW-1185">Reference proteome</keyword>
<dbReference type="InterPro" id="IPR003653">
    <property type="entry name" value="Peptidase_C48_C"/>
</dbReference>
<evidence type="ECO:0000256" key="4">
    <source>
        <dbReference type="ARBA" id="ARBA00022807"/>
    </source>
</evidence>
<keyword evidence="2 6" id="KW-0645">Protease</keyword>
<evidence type="ECO:0000256" key="1">
    <source>
        <dbReference type="ARBA" id="ARBA00005234"/>
    </source>
</evidence>
<evidence type="ECO:0000256" key="2">
    <source>
        <dbReference type="ARBA" id="ARBA00022670"/>
    </source>
</evidence>
<dbReference type="GO" id="GO:0080090">
    <property type="term" value="P:regulation of primary metabolic process"/>
    <property type="evidence" value="ECO:0007669"/>
    <property type="project" value="UniProtKB-ARBA"/>
</dbReference>
<evidence type="ECO:0000256" key="3">
    <source>
        <dbReference type="ARBA" id="ARBA00022801"/>
    </source>
</evidence>
<dbReference type="Proteomes" id="UP000538472">
    <property type="component" value="Unassembled WGS sequence"/>
</dbReference>
<feature type="domain" description="Ubiquitin-like protease family profile" evidence="5">
    <location>
        <begin position="33"/>
        <end position="197"/>
    </location>
</feature>
<proteinExistence type="inferred from homology"/>
<protein>
    <submittedName>
        <fullName evidence="6">SENP2 protease</fullName>
    </submittedName>
</protein>
<dbReference type="InterPro" id="IPR038765">
    <property type="entry name" value="Papain-like_cys_pep_sf"/>
</dbReference>
<reference evidence="6 7" key="1">
    <citation type="submission" date="2019-09" db="EMBL/GenBank/DDBJ databases">
        <title>Bird 10,000 Genomes (B10K) Project - Family phase.</title>
        <authorList>
            <person name="Zhang G."/>
        </authorList>
    </citation>
    <scope>NUCLEOTIDE SEQUENCE [LARGE SCALE GENOMIC DNA]</scope>
    <source>
        <strain evidence="6">B10K-CU-031-10</strain>
        <tissue evidence="6">Muscle</tissue>
    </source>
</reference>
<dbReference type="Gene3D" id="3.40.395.10">
    <property type="entry name" value="Adenoviral Proteinase, Chain A"/>
    <property type="match status" value="1"/>
</dbReference>
<dbReference type="GO" id="GO:0060255">
    <property type="term" value="P:regulation of macromolecule metabolic process"/>
    <property type="evidence" value="ECO:0007669"/>
    <property type="project" value="UniProtKB-ARBA"/>
</dbReference>
<keyword evidence="3" id="KW-0378">Hydrolase</keyword>
<comment type="caution">
    <text evidence="6">The sequence shown here is derived from an EMBL/GenBank/DDBJ whole genome shotgun (WGS) entry which is preliminary data.</text>
</comment>
<evidence type="ECO:0000259" key="5">
    <source>
        <dbReference type="PROSITE" id="PS50600"/>
    </source>
</evidence>
<feature type="non-terminal residue" evidence="6">
    <location>
        <position position="1"/>
    </location>
</feature>
<organism evidence="6 7">
    <name type="scientific">Nyctibius bracteatus</name>
    <name type="common">Rufous potoo</name>
    <dbReference type="NCBI Taxonomy" id="48426"/>
    <lineage>
        <taxon>Eukaryota</taxon>
        <taxon>Metazoa</taxon>
        <taxon>Chordata</taxon>
        <taxon>Craniata</taxon>
        <taxon>Vertebrata</taxon>
        <taxon>Euteleostomi</taxon>
        <taxon>Archelosauria</taxon>
        <taxon>Archosauria</taxon>
        <taxon>Dinosauria</taxon>
        <taxon>Saurischia</taxon>
        <taxon>Theropoda</taxon>
        <taxon>Coelurosauria</taxon>
        <taxon>Aves</taxon>
        <taxon>Neognathae</taxon>
        <taxon>Neoaves</taxon>
        <taxon>Strisores</taxon>
        <taxon>Caprimulgiformes</taxon>
        <taxon>Nyctibiidae</taxon>
        <taxon>Nyctibius</taxon>
    </lineage>
</organism>
<dbReference type="GO" id="GO:0016926">
    <property type="term" value="P:protein desumoylation"/>
    <property type="evidence" value="ECO:0007669"/>
    <property type="project" value="TreeGrafter"/>
</dbReference>
<dbReference type="PROSITE" id="PS50600">
    <property type="entry name" value="ULP_PROTEASE"/>
    <property type="match status" value="1"/>
</dbReference>
<feature type="non-terminal residue" evidence="6">
    <location>
        <position position="227"/>
    </location>
</feature>